<evidence type="ECO:0000256" key="2">
    <source>
        <dbReference type="ARBA" id="ARBA00022448"/>
    </source>
</evidence>
<dbReference type="PANTHER" id="PTHR11101">
    <property type="entry name" value="PHOSPHATE TRANSPORTER"/>
    <property type="match status" value="1"/>
</dbReference>
<accession>A0A8K0HER9</accession>
<dbReference type="GO" id="GO:0005315">
    <property type="term" value="F:phosphate transmembrane transporter activity"/>
    <property type="evidence" value="ECO:0007669"/>
    <property type="project" value="InterPro"/>
</dbReference>
<dbReference type="InterPro" id="IPR001204">
    <property type="entry name" value="Phos_transporter"/>
</dbReference>
<evidence type="ECO:0000256" key="1">
    <source>
        <dbReference type="ARBA" id="ARBA00004141"/>
    </source>
</evidence>
<evidence type="ECO:0000256" key="5">
    <source>
        <dbReference type="ARBA" id="ARBA00022989"/>
    </source>
</evidence>
<dbReference type="AlphaFoldDB" id="A0A8K0HER9"/>
<evidence type="ECO:0000256" key="8">
    <source>
        <dbReference type="SAM" id="MobiDB-lite"/>
    </source>
</evidence>
<reference evidence="9" key="1">
    <citation type="submission" date="2020-03" db="EMBL/GenBank/DDBJ databases">
        <title>A high-quality chromosome-level genome assembly of a woody plant with both climbing and erect habits, Rhamnella rubrinervis.</title>
        <authorList>
            <person name="Lu Z."/>
            <person name="Yang Y."/>
            <person name="Zhu X."/>
            <person name="Sun Y."/>
        </authorList>
    </citation>
    <scope>NUCLEOTIDE SEQUENCE</scope>
    <source>
        <strain evidence="9">BYM</strain>
        <tissue evidence="9">Leaf</tissue>
    </source>
</reference>
<dbReference type="Proteomes" id="UP000796880">
    <property type="component" value="Unassembled WGS sequence"/>
</dbReference>
<dbReference type="EMBL" id="VOIH02000003">
    <property type="protein sequence ID" value="KAF3451242.1"/>
    <property type="molecule type" value="Genomic_DNA"/>
</dbReference>
<evidence type="ECO:0000256" key="7">
    <source>
        <dbReference type="RuleBase" id="RU363058"/>
    </source>
</evidence>
<feature type="transmembrane region" description="Helical" evidence="7">
    <location>
        <begin position="84"/>
        <end position="108"/>
    </location>
</feature>
<comment type="caution">
    <text evidence="9">The sequence shown here is derived from an EMBL/GenBank/DDBJ whole genome shotgun (WGS) entry which is preliminary data.</text>
</comment>
<protein>
    <recommendedName>
        <fullName evidence="7">Phosphate transporter</fullName>
    </recommendedName>
</protein>
<feature type="transmembrane region" description="Helical" evidence="7">
    <location>
        <begin position="26"/>
        <end position="47"/>
    </location>
</feature>
<comment type="subcellular location">
    <subcellularLocation>
        <location evidence="1 7">Membrane</location>
        <topology evidence="1 7">Multi-pass membrane protein</topology>
    </subcellularLocation>
</comment>
<dbReference type="OrthoDB" id="1192360at2759"/>
<feature type="transmembrane region" description="Helical" evidence="7">
    <location>
        <begin position="59"/>
        <end position="78"/>
    </location>
</feature>
<feature type="compositionally biased region" description="Polar residues" evidence="8">
    <location>
        <begin position="536"/>
        <end position="546"/>
    </location>
</feature>
<feature type="transmembrane region" description="Helical" evidence="7">
    <location>
        <begin position="120"/>
        <end position="138"/>
    </location>
</feature>
<keyword evidence="4 7" id="KW-0812">Transmembrane</keyword>
<gene>
    <name evidence="9" type="ORF">FNV43_RR07337</name>
</gene>
<proteinExistence type="inferred from homology"/>
<feature type="transmembrane region" description="Helical" evidence="7">
    <location>
        <begin position="150"/>
        <end position="178"/>
    </location>
</feature>
<evidence type="ECO:0000256" key="3">
    <source>
        <dbReference type="ARBA" id="ARBA00022592"/>
    </source>
</evidence>
<feature type="compositionally biased region" description="Polar residues" evidence="8">
    <location>
        <begin position="488"/>
        <end position="511"/>
    </location>
</feature>
<feature type="transmembrane region" description="Helical" evidence="7">
    <location>
        <begin position="316"/>
        <end position="335"/>
    </location>
</feature>
<evidence type="ECO:0000256" key="4">
    <source>
        <dbReference type="ARBA" id="ARBA00022692"/>
    </source>
</evidence>
<sequence>MSLKNGKVSIDFLIGTVGKWKETYQWIPVFGAFTAIATAILTGANILPTPISSPVESGALTLIKASLMACTIYVPGATFACNSFVNVLFSDVIVLATAAIWLALATYLELPVLTQQSIQGALLGTILVTEGFSYVPLWNKNKNYNFNGGGLLWIFLEWTIAPLLACFCAFLPFSALKVSLLLHENAEKRILMFIPSDCGVSARLLCLFVMYQIVPNITTVYRWETTVAVAAAALLDSFEYDRQTLLRHALAEEYDDQVEEFFIFPQLLASCIFVLLQSAGEVAAVVSPYGAIHDIFSHKTKYSGNGKYMESVHVTWWFRAIGGFGAVMGFFLWGWQLTQCLGGKLTCMSNSRGLASQLSIVAAMIVVNRAKLPVSSVHAFVGSLVGVGIADEPRNVNRKLLLKFICGWVLTIIFCCELTTSQKRGKRPGGGLGGIIPGSLAPCVIHLRDKSCSLPIFHIALTTSSILLWLKAKPTSESMVGRSHGQRTRSTTQQPVDSTLEPQVTMPTTSPGDRHRKDPGPSCASPMETQSEEHTQTASPLETQPQKDVVNPICKKRGDEEGAIPHNEE</sequence>
<keyword evidence="6 7" id="KW-0472">Membrane</keyword>
<feature type="transmembrane region" description="Helical" evidence="7">
    <location>
        <begin position="190"/>
        <end position="214"/>
    </location>
</feature>
<keyword evidence="10" id="KW-1185">Reference proteome</keyword>
<dbReference type="GO" id="GO:0035435">
    <property type="term" value="P:phosphate ion transmembrane transport"/>
    <property type="evidence" value="ECO:0007669"/>
    <property type="project" value="TreeGrafter"/>
</dbReference>
<comment type="function">
    <text evidence="7">Sodium-phosphate symporter.</text>
</comment>
<feature type="region of interest" description="Disordered" evidence="8">
    <location>
        <begin position="477"/>
        <end position="569"/>
    </location>
</feature>
<evidence type="ECO:0000313" key="9">
    <source>
        <dbReference type="EMBL" id="KAF3451242.1"/>
    </source>
</evidence>
<keyword evidence="2 7" id="KW-0813">Transport</keyword>
<dbReference type="Pfam" id="PF01384">
    <property type="entry name" value="PHO4"/>
    <property type="match status" value="1"/>
</dbReference>
<dbReference type="GO" id="GO:0016020">
    <property type="term" value="C:membrane"/>
    <property type="evidence" value="ECO:0007669"/>
    <property type="project" value="UniProtKB-SubCell"/>
</dbReference>
<keyword evidence="5 7" id="KW-1133">Transmembrane helix</keyword>
<name>A0A8K0HER9_9ROSA</name>
<evidence type="ECO:0000313" key="10">
    <source>
        <dbReference type="Proteomes" id="UP000796880"/>
    </source>
</evidence>
<dbReference type="PANTHER" id="PTHR11101:SF89">
    <property type="entry name" value="PHOSPHATE TRANSPORTER"/>
    <property type="match status" value="1"/>
</dbReference>
<evidence type="ECO:0000256" key="6">
    <source>
        <dbReference type="ARBA" id="ARBA00023136"/>
    </source>
</evidence>
<comment type="similarity">
    <text evidence="7">Belongs to the inorganic phosphate transporter (PiT) (TC 2.A.20) family.</text>
</comment>
<keyword evidence="3 7" id="KW-0592">Phosphate transport</keyword>
<organism evidence="9 10">
    <name type="scientific">Rhamnella rubrinervis</name>
    <dbReference type="NCBI Taxonomy" id="2594499"/>
    <lineage>
        <taxon>Eukaryota</taxon>
        <taxon>Viridiplantae</taxon>
        <taxon>Streptophyta</taxon>
        <taxon>Embryophyta</taxon>
        <taxon>Tracheophyta</taxon>
        <taxon>Spermatophyta</taxon>
        <taxon>Magnoliopsida</taxon>
        <taxon>eudicotyledons</taxon>
        <taxon>Gunneridae</taxon>
        <taxon>Pentapetalae</taxon>
        <taxon>rosids</taxon>
        <taxon>fabids</taxon>
        <taxon>Rosales</taxon>
        <taxon>Rhamnaceae</taxon>
        <taxon>rhamnoid group</taxon>
        <taxon>Rhamneae</taxon>
        <taxon>Rhamnella</taxon>
    </lineage>
</organism>